<evidence type="ECO:0000313" key="4">
    <source>
        <dbReference type="Proteomes" id="UP001361570"/>
    </source>
</evidence>
<keyword evidence="4" id="KW-1185">Reference proteome</keyword>
<feature type="domain" description="Alpha/beta hydrolase fold-3" evidence="2">
    <location>
        <begin position="78"/>
        <end position="281"/>
    </location>
</feature>
<dbReference type="InterPro" id="IPR050300">
    <property type="entry name" value="GDXG_lipolytic_enzyme"/>
</dbReference>
<dbReference type="RefSeq" id="WP_336404743.1">
    <property type="nucleotide sequence ID" value="NZ_JBAPLU010000012.1"/>
</dbReference>
<gene>
    <name evidence="3" type="ORF">TEK04_12855</name>
</gene>
<evidence type="ECO:0000259" key="2">
    <source>
        <dbReference type="Pfam" id="PF07859"/>
    </source>
</evidence>
<protein>
    <submittedName>
        <fullName evidence="3">Alpha/beta hydrolase</fullName>
    </submittedName>
</protein>
<dbReference type="InterPro" id="IPR013094">
    <property type="entry name" value="AB_hydrolase_3"/>
</dbReference>
<organism evidence="3 4">
    <name type="scientific">Klenkia sesuvii</name>
    <dbReference type="NCBI Taxonomy" id="3103137"/>
    <lineage>
        <taxon>Bacteria</taxon>
        <taxon>Bacillati</taxon>
        <taxon>Actinomycetota</taxon>
        <taxon>Actinomycetes</taxon>
        <taxon>Geodermatophilales</taxon>
        <taxon>Geodermatophilaceae</taxon>
        <taxon>Klenkia</taxon>
    </lineage>
</organism>
<keyword evidence="1 3" id="KW-0378">Hydrolase</keyword>
<accession>A0ABU8DXP9</accession>
<evidence type="ECO:0000313" key="3">
    <source>
        <dbReference type="EMBL" id="MEI4272613.1"/>
    </source>
</evidence>
<dbReference type="EMBL" id="JBAPLU010000012">
    <property type="protein sequence ID" value="MEI4272613.1"/>
    <property type="molecule type" value="Genomic_DNA"/>
</dbReference>
<dbReference type="SUPFAM" id="SSF53474">
    <property type="entry name" value="alpha/beta-Hydrolases"/>
    <property type="match status" value="1"/>
</dbReference>
<dbReference type="Gene3D" id="3.40.50.1820">
    <property type="entry name" value="alpha/beta hydrolase"/>
    <property type="match status" value="1"/>
</dbReference>
<comment type="caution">
    <text evidence="3">The sequence shown here is derived from an EMBL/GenBank/DDBJ whole genome shotgun (WGS) entry which is preliminary data.</text>
</comment>
<dbReference type="PANTHER" id="PTHR48081">
    <property type="entry name" value="AB HYDROLASE SUPERFAMILY PROTEIN C4A8.06C"/>
    <property type="match status" value="1"/>
</dbReference>
<dbReference type="Pfam" id="PF07859">
    <property type="entry name" value="Abhydrolase_3"/>
    <property type="match status" value="1"/>
</dbReference>
<reference evidence="3 4" key="1">
    <citation type="submission" date="2024-03" db="EMBL/GenBank/DDBJ databases">
        <title>Draft genome sequence of Klenkia sp. LSe6-5.</title>
        <authorList>
            <person name="Duangmal K."/>
            <person name="Chantavorakit T."/>
        </authorList>
    </citation>
    <scope>NUCLEOTIDE SEQUENCE [LARGE SCALE GENOMIC DNA]</scope>
    <source>
        <strain evidence="3 4">LSe6-5</strain>
    </source>
</reference>
<name>A0ABU8DXP9_9ACTN</name>
<proteinExistence type="predicted"/>
<sequence>MSTPPSLPPHLSALADRLAPLLGPPAREVGLDVARSRFGEVLALGLAGAPAVEVDSVELGDGLTAERHTPPAPGGATVVFLHGGGWTVGTAREYAGLAARLAVGLSAVVLAVEFRRAPEHPFPAAVEDAVAAVRWALAHAPDPARVVVAGDSGGGNLAAVACRELRAAGGPQPAAQLLLYPSVGAGVDWPSVVAHGASPFLALADMGWYTRSYVPRGHPLTDPRISPLEDDDGHAGLPPALVVTAELDALRDPGRAYATALAGAGVPVTALDLPGVPHGFAHLVALDEACVAALGRVLEAARGLPVFS</sequence>
<dbReference type="GO" id="GO:0016787">
    <property type="term" value="F:hydrolase activity"/>
    <property type="evidence" value="ECO:0007669"/>
    <property type="project" value="UniProtKB-KW"/>
</dbReference>
<dbReference type="Proteomes" id="UP001361570">
    <property type="component" value="Unassembled WGS sequence"/>
</dbReference>
<dbReference type="PANTHER" id="PTHR48081:SF8">
    <property type="entry name" value="ALPHA_BETA HYDROLASE FOLD-3 DOMAIN-CONTAINING PROTEIN-RELATED"/>
    <property type="match status" value="1"/>
</dbReference>
<dbReference type="InterPro" id="IPR029058">
    <property type="entry name" value="AB_hydrolase_fold"/>
</dbReference>
<evidence type="ECO:0000256" key="1">
    <source>
        <dbReference type="ARBA" id="ARBA00022801"/>
    </source>
</evidence>